<dbReference type="Pfam" id="PF01926">
    <property type="entry name" value="MMR_HSR1"/>
    <property type="match status" value="1"/>
</dbReference>
<dbReference type="PANTHER" id="PTHR14241">
    <property type="entry name" value="INTERFERON-INDUCED PROTEIN 44"/>
    <property type="match status" value="1"/>
</dbReference>
<dbReference type="GeneID" id="108258373"/>
<dbReference type="PANTHER" id="PTHR14241:SF32">
    <property type="entry name" value="VWFA DOMAIN-CONTAINING PROTEIN-RELATED"/>
    <property type="match status" value="1"/>
</dbReference>
<gene>
    <name evidence="3 4" type="primary">LOC108258373</name>
</gene>
<dbReference type="OrthoDB" id="25620at2759"/>
<dbReference type="KEGG" id="ipu:108258373"/>
<dbReference type="GO" id="GO:0006955">
    <property type="term" value="P:immune response"/>
    <property type="evidence" value="ECO:0007669"/>
    <property type="project" value="TreeGrafter"/>
</dbReference>
<reference evidence="3 4" key="2">
    <citation type="submission" date="2025-04" db="UniProtKB">
        <authorList>
            <consortium name="RefSeq"/>
        </authorList>
    </citation>
    <scope>IDENTIFICATION</scope>
    <source>
        <tissue evidence="3 4">Blood</tissue>
    </source>
</reference>
<evidence type="ECO:0000313" key="4">
    <source>
        <dbReference type="RefSeq" id="XP_053532207.1"/>
    </source>
</evidence>
<dbReference type="InterPro" id="IPR006073">
    <property type="entry name" value="GTP-bd"/>
</dbReference>
<sequence>MGNRLSTPSPSSQVLPEPWRKMDCGREEILHEVKEFKPSTEVLRIMLYGPTGVGKSSFINSVQRVLSGRNAMNALENSTLTGKSFTKKMNIHKLKKGRGEPYPLEIVDIMGIESTDGGVKHEDIIKAFLGHISDEYIDPRDPEKGVSGRRWMDGWIFLLSTTCKISLVVKLVLI</sequence>
<evidence type="ECO:0000313" key="2">
    <source>
        <dbReference type="Proteomes" id="UP000221080"/>
    </source>
</evidence>
<dbReference type="Gene3D" id="3.40.50.300">
    <property type="entry name" value="P-loop containing nucleotide triphosphate hydrolases"/>
    <property type="match status" value="1"/>
</dbReference>
<reference evidence="2" key="1">
    <citation type="journal article" date="2016" name="Nat. Commun.">
        <title>The channel catfish genome sequence provides insights into the evolution of scale formation in teleosts.</title>
        <authorList>
            <person name="Liu Z."/>
            <person name="Liu S."/>
            <person name="Yao J."/>
            <person name="Bao L."/>
            <person name="Zhang J."/>
            <person name="Li Y."/>
            <person name="Jiang C."/>
            <person name="Sun L."/>
            <person name="Wang R."/>
            <person name="Zhang Y."/>
            <person name="Zhou T."/>
            <person name="Zeng Q."/>
            <person name="Fu Q."/>
            <person name="Gao S."/>
            <person name="Li N."/>
            <person name="Koren S."/>
            <person name="Jiang Y."/>
            <person name="Zimin A."/>
            <person name="Xu P."/>
            <person name="Phillippy A.M."/>
            <person name="Geng X."/>
            <person name="Song L."/>
            <person name="Sun F."/>
            <person name="Li C."/>
            <person name="Wang X."/>
            <person name="Chen A."/>
            <person name="Jin Y."/>
            <person name="Yuan Z."/>
            <person name="Yang Y."/>
            <person name="Tan S."/>
            <person name="Peatman E."/>
            <person name="Lu J."/>
            <person name="Qin Z."/>
            <person name="Dunham R."/>
            <person name="Li Z."/>
            <person name="Sonstegard T."/>
            <person name="Feng J."/>
            <person name="Danzmann R.G."/>
            <person name="Schroeder S."/>
            <person name="Scheffler B."/>
            <person name="Duke M.V."/>
            <person name="Ballard L."/>
            <person name="Kucuktas H."/>
            <person name="Kaltenboeck L."/>
            <person name="Liu H."/>
            <person name="Armbruster J."/>
            <person name="Xie Y."/>
            <person name="Kirby M.L."/>
            <person name="Tian Y."/>
            <person name="Flanagan M.E."/>
            <person name="Mu W."/>
            <person name="Waldbieser G.C."/>
        </authorList>
    </citation>
    <scope>NUCLEOTIDE SEQUENCE [LARGE SCALE GENOMIC DNA]</scope>
    <source>
        <strain evidence="2">SDA103</strain>
    </source>
</reference>
<evidence type="ECO:0000313" key="3">
    <source>
        <dbReference type="RefSeq" id="XP_047007256.1"/>
    </source>
</evidence>
<dbReference type="RefSeq" id="XP_053532207.1">
    <property type="nucleotide sequence ID" value="XM_053676232.1"/>
</dbReference>
<accession>A0A979EQ94</accession>
<protein>
    <submittedName>
        <fullName evidence="3 4">Interferon-induced protein 44-like</fullName>
    </submittedName>
</protein>
<organism evidence="2 3">
    <name type="scientific">Ictalurus punctatus</name>
    <name type="common">Channel catfish</name>
    <name type="synonym">Silurus punctatus</name>
    <dbReference type="NCBI Taxonomy" id="7998"/>
    <lineage>
        <taxon>Eukaryota</taxon>
        <taxon>Metazoa</taxon>
        <taxon>Chordata</taxon>
        <taxon>Craniata</taxon>
        <taxon>Vertebrata</taxon>
        <taxon>Euteleostomi</taxon>
        <taxon>Actinopterygii</taxon>
        <taxon>Neopterygii</taxon>
        <taxon>Teleostei</taxon>
        <taxon>Ostariophysi</taxon>
        <taxon>Siluriformes</taxon>
        <taxon>Ictaluridae</taxon>
        <taxon>Ictalurus</taxon>
    </lineage>
</organism>
<name>A0A979EQ94_ICTPU</name>
<dbReference type="InterPro" id="IPR027417">
    <property type="entry name" value="P-loop_NTPase"/>
</dbReference>
<dbReference type="GO" id="GO:0005525">
    <property type="term" value="F:GTP binding"/>
    <property type="evidence" value="ECO:0007669"/>
    <property type="project" value="InterPro"/>
</dbReference>
<evidence type="ECO:0000259" key="1">
    <source>
        <dbReference type="Pfam" id="PF01926"/>
    </source>
</evidence>
<dbReference type="Proteomes" id="UP000221080">
    <property type="component" value="Chromosome 26"/>
</dbReference>
<proteinExistence type="predicted"/>
<keyword evidence="2" id="KW-1185">Reference proteome</keyword>
<feature type="domain" description="G" evidence="1">
    <location>
        <begin position="44"/>
        <end position="133"/>
    </location>
</feature>
<dbReference type="SUPFAM" id="SSF52540">
    <property type="entry name" value="P-loop containing nucleoside triphosphate hydrolases"/>
    <property type="match status" value="1"/>
</dbReference>
<dbReference type="AlphaFoldDB" id="A0A979EQ94"/>
<dbReference type="RefSeq" id="XP_047007256.1">
    <property type="nucleotide sequence ID" value="XM_047151300.2"/>
</dbReference>